<reference evidence="3 4" key="2">
    <citation type="submission" date="2020-04" db="EMBL/GenBank/DDBJ databases">
        <authorList>
            <person name="Fomenkov A."/>
            <person name="Anton B.P."/>
            <person name="Roberts R.J."/>
        </authorList>
    </citation>
    <scope>NUCLEOTIDE SEQUENCE [LARGE SCALE GENOMIC DNA]</scope>
    <source>
        <strain evidence="3 4">S2</strain>
    </source>
</reference>
<keyword evidence="2" id="KW-0732">Signal</keyword>
<evidence type="ECO:0000313" key="3">
    <source>
        <dbReference type="EMBL" id="QIZ05568.1"/>
    </source>
</evidence>
<evidence type="ECO:0000313" key="4">
    <source>
        <dbReference type="Proteomes" id="UP000501868"/>
    </source>
</evidence>
<name>A0A6H1NWC6_PRIMG</name>
<evidence type="ECO:0000256" key="1">
    <source>
        <dbReference type="SAM" id="Coils"/>
    </source>
</evidence>
<dbReference type="Proteomes" id="UP000501868">
    <property type="component" value="Chromosome"/>
</dbReference>
<dbReference type="AlphaFoldDB" id="A0A6H1NWC6"/>
<feature type="chain" id="PRO_5026101414" evidence="2">
    <location>
        <begin position="26"/>
        <end position="236"/>
    </location>
</feature>
<sequence>MKVKSSLLVSAITLALLGSAASATAIKSDKENSDKAKQEQIVYKKSDKMDELLNKALQYASPAVKQEYENNVKTMRSLREKLGKKVEFGKRVKFNKKIEASPEAKAIIEKVKDGNLSKQEAKQQLMKLHGGEKGVRIKISCADKEQVKAIMDKVKAGTITKEQAMKEIEKLPGAKMIQINKEDLAKVKEKQTDWEQQLQEAINKKDQKTIDSVITQLNDKMEQGIQKRQQLLNQAK</sequence>
<accession>A0A6H1NWC6</accession>
<feature type="signal peptide" evidence="2">
    <location>
        <begin position="1"/>
        <end position="25"/>
    </location>
</feature>
<gene>
    <name evidence="3" type="ORF">HFZ78_01435</name>
</gene>
<evidence type="ECO:0000256" key="2">
    <source>
        <dbReference type="SAM" id="SignalP"/>
    </source>
</evidence>
<proteinExistence type="predicted"/>
<reference evidence="3 4" key="1">
    <citation type="submission" date="2020-04" db="EMBL/GenBank/DDBJ databases">
        <title>Genome-Wide Identification of 5-Methylcytosine Sites in Bacterial Genomes By High-Throughput Sequencing of MspJI Restriction Fragments.</title>
        <authorList>
            <person name="Wu V."/>
        </authorList>
    </citation>
    <scope>NUCLEOTIDE SEQUENCE [LARGE SCALE GENOMIC DNA]</scope>
    <source>
        <strain evidence="3 4">S2</strain>
    </source>
</reference>
<protein>
    <submittedName>
        <fullName evidence="3">Uncharacterized protein</fullName>
    </submittedName>
</protein>
<organism evidence="3 4">
    <name type="scientific">Priestia megaterium</name>
    <name type="common">Bacillus megaterium</name>
    <dbReference type="NCBI Taxonomy" id="1404"/>
    <lineage>
        <taxon>Bacteria</taxon>
        <taxon>Bacillati</taxon>
        <taxon>Bacillota</taxon>
        <taxon>Bacilli</taxon>
        <taxon>Bacillales</taxon>
        <taxon>Bacillaceae</taxon>
        <taxon>Priestia</taxon>
    </lineage>
</organism>
<keyword evidence="1" id="KW-0175">Coiled coil</keyword>
<feature type="coiled-coil region" evidence="1">
    <location>
        <begin position="184"/>
        <end position="234"/>
    </location>
</feature>
<dbReference type="EMBL" id="CP051128">
    <property type="protein sequence ID" value="QIZ05568.1"/>
    <property type="molecule type" value="Genomic_DNA"/>
</dbReference>